<evidence type="ECO:0000313" key="3">
    <source>
        <dbReference type="Proteomes" id="UP000670152"/>
    </source>
</evidence>
<evidence type="ECO:0000313" key="2">
    <source>
        <dbReference type="EMBL" id="KAG5326592.1"/>
    </source>
</evidence>
<feature type="domain" description="cGMP-dependent protein kinase N-terminal coiled-coil" evidence="1">
    <location>
        <begin position="111"/>
        <end position="145"/>
    </location>
</feature>
<name>A0A836FKA5_9HYME</name>
<evidence type="ECO:0000259" key="1">
    <source>
        <dbReference type="Pfam" id="PF16808"/>
    </source>
</evidence>
<feature type="non-terminal residue" evidence="2">
    <location>
        <position position="218"/>
    </location>
</feature>
<proteinExistence type="predicted"/>
<protein>
    <submittedName>
        <fullName evidence="2">KGP1 kinase</fullName>
    </submittedName>
</protein>
<dbReference type="GO" id="GO:0016301">
    <property type="term" value="F:kinase activity"/>
    <property type="evidence" value="ECO:0007669"/>
    <property type="project" value="UniProtKB-KW"/>
</dbReference>
<sequence>MDEGTKYRVPIGDACVSMRVCFDSLCFSSSQQPRADEEDDVAAAAAAGAAVAVAGASTQLPTDGAAAVDGGIGIVATTATTTQITQVPLHIGAGGGAVIATMGTPLRELQELLRIKDERIAELETIVCCRDAEIQELRSHLDKFLSILPFSAAPPLTPTKPRTRDRAQGISAEPPLQELAPLAVVDKSDRRSENNVTLYLIDHKQRAKKNEAQVRSRS</sequence>
<accession>A0A836FKA5</accession>
<dbReference type="InterPro" id="IPR031831">
    <property type="entry name" value="PKcGMP_CC"/>
</dbReference>
<reference evidence="2 3" key="1">
    <citation type="submission" date="2020-02" db="EMBL/GenBank/DDBJ databases">
        <title>Relaxed selection underlies rapid genomic changes in the transitions from sociality to social parasitism in ants.</title>
        <authorList>
            <person name="Bi X."/>
        </authorList>
    </citation>
    <scope>NUCLEOTIDE SEQUENCE [LARGE SCALE GENOMIC DNA]</scope>
    <source>
        <strain evidence="2">BGI-DK2014b</strain>
        <tissue evidence="2">Whole body</tissue>
    </source>
</reference>
<keyword evidence="2" id="KW-0808">Transferase</keyword>
<keyword evidence="3" id="KW-1185">Reference proteome</keyword>
<keyword evidence="2" id="KW-0418">Kinase</keyword>
<dbReference type="Gene3D" id="1.20.5.490">
    <property type="entry name" value="Single helix bin"/>
    <property type="match status" value="1"/>
</dbReference>
<organism evidence="2 3">
    <name type="scientific">Acromyrmex heyeri</name>
    <dbReference type="NCBI Taxonomy" id="230685"/>
    <lineage>
        <taxon>Eukaryota</taxon>
        <taxon>Metazoa</taxon>
        <taxon>Ecdysozoa</taxon>
        <taxon>Arthropoda</taxon>
        <taxon>Hexapoda</taxon>
        <taxon>Insecta</taxon>
        <taxon>Pterygota</taxon>
        <taxon>Neoptera</taxon>
        <taxon>Endopterygota</taxon>
        <taxon>Hymenoptera</taxon>
        <taxon>Apocrita</taxon>
        <taxon>Aculeata</taxon>
        <taxon>Formicoidea</taxon>
        <taxon>Formicidae</taxon>
        <taxon>Myrmicinae</taxon>
        <taxon>Acromyrmex</taxon>
    </lineage>
</organism>
<dbReference type="Proteomes" id="UP000670152">
    <property type="component" value="Unassembled WGS sequence"/>
</dbReference>
<feature type="non-terminal residue" evidence="2">
    <location>
        <position position="1"/>
    </location>
</feature>
<comment type="caution">
    <text evidence="2">The sequence shown here is derived from an EMBL/GenBank/DDBJ whole genome shotgun (WGS) entry which is preliminary data.</text>
</comment>
<dbReference type="AlphaFoldDB" id="A0A836FKA5"/>
<dbReference type="EMBL" id="JAANIB010007316">
    <property type="protein sequence ID" value="KAG5326592.1"/>
    <property type="molecule type" value="Genomic_DNA"/>
</dbReference>
<dbReference type="Pfam" id="PF16808">
    <property type="entry name" value="PKcGMP_CC"/>
    <property type="match status" value="1"/>
</dbReference>
<dbReference type="OrthoDB" id="6130192at2759"/>
<dbReference type="CDD" id="cd12083">
    <property type="entry name" value="DD_cGKI"/>
    <property type="match status" value="1"/>
</dbReference>
<gene>
    <name evidence="2" type="primary">Prkg1</name>
    <name evidence="2" type="ORF">G6Z77_0001135</name>
</gene>